<dbReference type="GO" id="GO:1902306">
    <property type="term" value="P:negative regulation of sodium ion transmembrane transport"/>
    <property type="evidence" value="ECO:0007669"/>
    <property type="project" value="TreeGrafter"/>
</dbReference>
<dbReference type="GO" id="GO:0031398">
    <property type="term" value="P:positive regulation of protein ubiquitination"/>
    <property type="evidence" value="ECO:0007669"/>
    <property type="project" value="TreeGrafter"/>
</dbReference>
<dbReference type="Pfam" id="PF07258">
    <property type="entry name" value="COMM_domain"/>
    <property type="match status" value="1"/>
</dbReference>
<sequence>FRFKCLLFTCIKTMSAKNFAALFNGITRQIIFEDAEITDEFLKEQLYPEITQEEFQALLSKCKTWLQNISYSNMDLKQLEAFLKSQMTRNKENLTEDQMTAILKYWKSNKDKVQATLLSKTKWEDKFRMLKWQIDLGYKKNKEIDNSKAVFQLGLTKCNGTEEELEFEVNNESLNNMISQVEKIHAKIDSLSK</sequence>
<dbReference type="PANTHER" id="PTHR21199:SF1">
    <property type="entry name" value="COMM DOMAIN-CONTAINING PROTEIN 1"/>
    <property type="match status" value="1"/>
</dbReference>
<protein>
    <recommendedName>
        <fullName evidence="1">COMM domain-containing protein 1</fullName>
    </recommendedName>
</protein>
<feature type="domain" description="COMM" evidence="3">
    <location>
        <begin position="126"/>
        <end position="192"/>
    </location>
</feature>
<reference evidence="4" key="1">
    <citation type="journal article" date="2013" name="Genome Biol. Evol.">
        <title>Punctuated emergences of genetic and phenotypic innovations in eumetazoan, bilaterian, euteleostome, and hominidae ancestors.</title>
        <authorList>
            <person name="Wenger Y."/>
            <person name="Galliot B."/>
        </authorList>
    </citation>
    <scope>NUCLEOTIDE SEQUENCE</scope>
    <source>
        <tissue evidence="4">Whole animals</tissue>
    </source>
</reference>
<dbReference type="GO" id="GO:0032434">
    <property type="term" value="P:regulation of proteasomal ubiquitin-dependent protein catabolic process"/>
    <property type="evidence" value="ECO:0007669"/>
    <property type="project" value="TreeGrafter"/>
</dbReference>
<dbReference type="InterPro" id="IPR037351">
    <property type="entry name" value="Murr1"/>
</dbReference>
<evidence type="ECO:0000313" key="4">
    <source>
        <dbReference type="EMBL" id="CDG68758.1"/>
    </source>
</evidence>
<dbReference type="GO" id="GO:0055070">
    <property type="term" value="P:copper ion homeostasis"/>
    <property type="evidence" value="ECO:0007669"/>
    <property type="project" value="InterPro"/>
</dbReference>
<dbReference type="InterPro" id="IPR017920">
    <property type="entry name" value="COMM"/>
</dbReference>
<dbReference type="GO" id="GO:0005768">
    <property type="term" value="C:endosome"/>
    <property type="evidence" value="ECO:0007669"/>
    <property type="project" value="TreeGrafter"/>
</dbReference>
<feature type="non-terminal residue" evidence="4">
    <location>
        <position position="1"/>
    </location>
</feature>
<dbReference type="OrthoDB" id="10251426at2759"/>
<evidence type="ECO:0000259" key="3">
    <source>
        <dbReference type="PROSITE" id="PS51269"/>
    </source>
</evidence>
<evidence type="ECO:0000256" key="1">
    <source>
        <dbReference type="ARBA" id="ARBA00016551"/>
    </source>
</evidence>
<name>T2M8Z6_HYDVU</name>
<accession>T2M8Z6</accession>
<dbReference type="PANTHER" id="PTHR21199">
    <property type="entry name" value="COMM DOMAIN-CONTAINING PROTEIN 1"/>
    <property type="match status" value="1"/>
</dbReference>
<dbReference type="PROSITE" id="PS51269">
    <property type="entry name" value="COMM"/>
    <property type="match status" value="1"/>
</dbReference>
<comment type="similarity">
    <text evidence="2">Belongs to the COMM domain-containing protein 1 family.</text>
</comment>
<proteinExistence type="evidence at transcript level"/>
<evidence type="ECO:0000256" key="2">
    <source>
        <dbReference type="ARBA" id="ARBA00093455"/>
    </source>
</evidence>
<dbReference type="InterPro" id="IPR033776">
    <property type="entry name" value="COMMD1_N"/>
</dbReference>
<dbReference type="AlphaFoldDB" id="T2M8Z6"/>
<dbReference type="Pfam" id="PF17221">
    <property type="entry name" value="COMMD1_N"/>
    <property type="match status" value="1"/>
</dbReference>
<gene>
    <name evidence="4" type="primary">COMMD1</name>
</gene>
<organism evidence="4">
    <name type="scientific">Hydra vulgaris</name>
    <name type="common">Hydra</name>
    <name type="synonym">Hydra attenuata</name>
    <dbReference type="NCBI Taxonomy" id="6087"/>
    <lineage>
        <taxon>Eukaryota</taxon>
        <taxon>Metazoa</taxon>
        <taxon>Cnidaria</taxon>
        <taxon>Hydrozoa</taxon>
        <taxon>Hydroidolina</taxon>
        <taxon>Anthoathecata</taxon>
        <taxon>Aplanulata</taxon>
        <taxon>Hydridae</taxon>
        <taxon>Hydra</taxon>
    </lineage>
</organism>
<dbReference type="GO" id="GO:2000009">
    <property type="term" value="P:negative regulation of protein localization to cell surface"/>
    <property type="evidence" value="ECO:0007669"/>
    <property type="project" value="TreeGrafter"/>
</dbReference>
<dbReference type="EMBL" id="HAAD01002526">
    <property type="protein sequence ID" value="CDG68758.1"/>
    <property type="molecule type" value="mRNA"/>
</dbReference>